<protein>
    <recommendedName>
        <fullName evidence="3">Sulfatase N-terminal domain-containing protein</fullName>
    </recommendedName>
</protein>
<dbReference type="OrthoDB" id="100846at2157"/>
<dbReference type="InterPro" id="IPR017850">
    <property type="entry name" value="Alkaline_phosphatase_core_sf"/>
</dbReference>
<sequence>MYDKSEILLGIKNPYLLAREVNRSVHKKIKKPLIQSNCVDILNEDWDNLLILDACRYDYFKQESELPGTLDHRLSQGSSTTEFLIENFQNEKLHDTVYITANPMIYKKTNQINAEFYDICHVWNKEWDNDLYTVPPEAMTEYIEKYSKKHPNKKLLIHYNQPHHPFIGPTAEKNLDFSDYAEPVSNESRMNFWLKVSTGNVDISTHSLRQAYVETLRYTLPHIKDAIKLLNGKTVVSADHGEMLGERMSPLPIKGFGHPNGLYPNTLLKVPWLEHTRGERRKIIAEDPVSTVAEDDLEHQARERLGHLGYLVE</sequence>
<accession>A0A847UDM7</accession>
<comment type="caution">
    <text evidence="1">The sequence shown here is derived from an EMBL/GenBank/DDBJ whole genome shotgun (WGS) entry which is preliminary data.</text>
</comment>
<dbReference type="SUPFAM" id="SSF53649">
    <property type="entry name" value="Alkaline phosphatase-like"/>
    <property type="match status" value="1"/>
</dbReference>
<proteinExistence type="predicted"/>
<dbReference type="RefSeq" id="WP_170095240.1">
    <property type="nucleotide sequence ID" value="NZ_WOYG01000001.1"/>
</dbReference>
<dbReference type="EMBL" id="WOYG01000001">
    <property type="protein sequence ID" value="NLV11585.1"/>
    <property type="molecule type" value="Genomic_DNA"/>
</dbReference>
<name>A0A847UDM7_9EURY</name>
<dbReference type="Proteomes" id="UP000608662">
    <property type="component" value="Unassembled WGS sequence"/>
</dbReference>
<dbReference type="AlphaFoldDB" id="A0A847UDM7"/>
<evidence type="ECO:0000313" key="1">
    <source>
        <dbReference type="EMBL" id="NLV11585.1"/>
    </source>
</evidence>
<evidence type="ECO:0000313" key="2">
    <source>
        <dbReference type="Proteomes" id="UP000608662"/>
    </source>
</evidence>
<gene>
    <name evidence="1" type="ORF">GOC74_16790</name>
</gene>
<organism evidence="1 2">
    <name type="scientific">Halomicrobium mukohataei</name>
    <dbReference type="NCBI Taxonomy" id="57705"/>
    <lineage>
        <taxon>Archaea</taxon>
        <taxon>Methanobacteriati</taxon>
        <taxon>Methanobacteriota</taxon>
        <taxon>Stenosarchaea group</taxon>
        <taxon>Halobacteria</taxon>
        <taxon>Halobacteriales</taxon>
        <taxon>Haloarculaceae</taxon>
        <taxon>Halomicrobium</taxon>
    </lineage>
</organism>
<dbReference type="Gene3D" id="3.40.720.10">
    <property type="entry name" value="Alkaline Phosphatase, subunit A"/>
    <property type="match status" value="1"/>
</dbReference>
<reference evidence="1" key="1">
    <citation type="submission" date="2019-12" db="EMBL/GenBank/DDBJ databases">
        <title>Whole-genome sequence of Halomicrobium mukohataei pws1.</title>
        <authorList>
            <person name="Verma D.K."/>
            <person name="Gopal K."/>
            <person name="Prasad E.S."/>
        </authorList>
    </citation>
    <scope>NUCLEOTIDE SEQUENCE</scope>
    <source>
        <strain evidence="1">Pws1</strain>
    </source>
</reference>
<evidence type="ECO:0008006" key="3">
    <source>
        <dbReference type="Google" id="ProtNLM"/>
    </source>
</evidence>